<dbReference type="OrthoDB" id="2210at2759"/>
<dbReference type="EMBL" id="JABFAI010000056">
    <property type="protein sequence ID" value="KAF4958121.1"/>
    <property type="molecule type" value="Genomic_DNA"/>
</dbReference>
<dbReference type="AlphaFoldDB" id="A0A8H4THY7"/>
<accession>A0A8H4THY7</accession>
<evidence type="ECO:0000313" key="1">
    <source>
        <dbReference type="EMBL" id="KAF4958121.1"/>
    </source>
</evidence>
<keyword evidence="2" id="KW-1185">Reference proteome</keyword>
<dbReference type="Proteomes" id="UP000604273">
    <property type="component" value="Unassembled WGS sequence"/>
</dbReference>
<gene>
    <name evidence="1" type="ORF">FGADI_2629</name>
</gene>
<protein>
    <submittedName>
        <fullName evidence="1">Uncharacterized protein</fullName>
    </submittedName>
</protein>
<reference evidence="1" key="1">
    <citation type="journal article" date="2020" name="BMC Genomics">
        <title>Correction to: Identification and distribution of gene clusters required for synthesis of sphingolipid metabolism inhibitors in diverse species of the filamentous fungus Fusarium.</title>
        <authorList>
            <person name="Kim H.S."/>
            <person name="Lohmar J.M."/>
            <person name="Busman M."/>
            <person name="Brown D.W."/>
            <person name="Naumann T.A."/>
            <person name="Divon H.H."/>
            <person name="Lysoe E."/>
            <person name="Uhlig S."/>
            <person name="Proctor R.H."/>
        </authorList>
    </citation>
    <scope>NUCLEOTIDE SEQUENCE</scope>
    <source>
        <strain evidence="1">NRRL 45417</strain>
    </source>
</reference>
<name>A0A8H4THY7_9HYPO</name>
<comment type="caution">
    <text evidence="1">The sequence shown here is derived from an EMBL/GenBank/DDBJ whole genome shotgun (WGS) entry which is preliminary data.</text>
</comment>
<organism evidence="1 2">
    <name type="scientific">Fusarium gaditjirri</name>
    <dbReference type="NCBI Taxonomy" id="282569"/>
    <lineage>
        <taxon>Eukaryota</taxon>
        <taxon>Fungi</taxon>
        <taxon>Dikarya</taxon>
        <taxon>Ascomycota</taxon>
        <taxon>Pezizomycotina</taxon>
        <taxon>Sordariomycetes</taxon>
        <taxon>Hypocreomycetidae</taxon>
        <taxon>Hypocreales</taxon>
        <taxon>Nectriaceae</taxon>
        <taxon>Fusarium</taxon>
        <taxon>Fusarium nisikadoi species complex</taxon>
    </lineage>
</organism>
<evidence type="ECO:0000313" key="2">
    <source>
        <dbReference type="Proteomes" id="UP000604273"/>
    </source>
</evidence>
<proteinExistence type="predicted"/>
<reference evidence="1" key="2">
    <citation type="submission" date="2020-05" db="EMBL/GenBank/DDBJ databases">
        <authorList>
            <person name="Kim H.-S."/>
            <person name="Proctor R.H."/>
            <person name="Brown D.W."/>
        </authorList>
    </citation>
    <scope>NUCLEOTIDE SEQUENCE</scope>
    <source>
        <strain evidence="1">NRRL 45417</strain>
    </source>
</reference>
<sequence>MTGRHKAIRLPPLKTLRVHNPKREVENPCIAIMSSVLGANSPTPLRFTVAITDHDRLVRQVTNKLQRAGPQQVSTQRAAQQ</sequence>